<dbReference type="SMART" id="SM00054">
    <property type="entry name" value="EFh"/>
    <property type="match status" value="4"/>
</dbReference>
<dbReference type="InterPro" id="IPR018247">
    <property type="entry name" value="EF_Hand_1_Ca_BS"/>
</dbReference>
<evidence type="ECO:0000259" key="3">
    <source>
        <dbReference type="PROSITE" id="PS50222"/>
    </source>
</evidence>
<dbReference type="Pfam" id="PF13499">
    <property type="entry name" value="EF-hand_7"/>
    <property type="match status" value="1"/>
</dbReference>
<dbReference type="PANTHER" id="PTHR10827">
    <property type="entry name" value="RETICULOCALBIN"/>
    <property type="match status" value="1"/>
</dbReference>
<evidence type="ECO:0000256" key="1">
    <source>
        <dbReference type="ARBA" id="ARBA00022837"/>
    </source>
</evidence>
<feature type="chain" id="PRO_5021002837" description="EF-hand domain-containing protein" evidence="2">
    <location>
        <begin position="16"/>
        <end position="250"/>
    </location>
</feature>
<feature type="signal peptide" evidence="2">
    <location>
        <begin position="1"/>
        <end position="15"/>
    </location>
</feature>
<dbReference type="GO" id="GO:0005509">
    <property type="term" value="F:calcium ion binding"/>
    <property type="evidence" value="ECO:0007669"/>
    <property type="project" value="InterPro"/>
</dbReference>
<organism evidence="4 5">
    <name type="scientific">Steinernema carpocapsae</name>
    <name type="common">Entomopathogenic nematode</name>
    <dbReference type="NCBI Taxonomy" id="34508"/>
    <lineage>
        <taxon>Eukaryota</taxon>
        <taxon>Metazoa</taxon>
        <taxon>Ecdysozoa</taxon>
        <taxon>Nematoda</taxon>
        <taxon>Chromadorea</taxon>
        <taxon>Rhabditida</taxon>
        <taxon>Tylenchina</taxon>
        <taxon>Panagrolaimomorpha</taxon>
        <taxon>Strongyloidoidea</taxon>
        <taxon>Steinernematidae</taxon>
        <taxon>Steinernema</taxon>
    </lineage>
</organism>
<dbReference type="CDD" id="cd00051">
    <property type="entry name" value="EFh"/>
    <property type="match status" value="1"/>
</dbReference>
<sequence>MCSLLLLSLAVTASADTWLGPNKDLEVNFQRLDQNKDQIVDLDEFLYLEDRHVNSTLDFFKATDINEDGNLTMNEMIAYEAIKQANGDHFAAPNLAKGHFFRLDQDYDGVVTFNEYLRRDPMYTEELKEVFRHVDINNDNQLTLEEFKNFPENEQERNRKERRRNFEFIFNHADLNKDGKVNLEELREFVVNGFFPKKTYKIASTPRGFDEIAKNFDLDKNGGLNVDELFEFKEKNPYTEMECLISKKIE</sequence>
<dbReference type="Gene3D" id="1.10.238.10">
    <property type="entry name" value="EF-hand"/>
    <property type="match status" value="3"/>
</dbReference>
<dbReference type="InterPro" id="IPR011992">
    <property type="entry name" value="EF-hand-dom_pair"/>
</dbReference>
<dbReference type="PANTHER" id="PTHR10827:SF85">
    <property type="entry name" value="CALCIUM-BINDING PROTEIN"/>
    <property type="match status" value="1"/>
</dbReference>
<name>A0A4U5PJL0_STECR</name>
<keyword evidence="2" id="KW-0732">Signal</keyword>
<reference evidence="4 5" key="2">
    <citation type="journal article" date="2019" name="G3 (Bethesda)">
        <title>Hybrid Assembly of the Genome of the Entomopathogenic Nematode Steinernema carpocapsae Identifies the X-Chromosome.</title>
        <authorList>
            <person name="Serra L."/>
            <person name="Macchietto M."/>
            <person name="Macias-Munoz A."/>
            <person name="McGill C.J."/>
            <person name="Rodriguez I.M."/>
            <person name="Rodriguez B."/>
            <person name="Murad R."/>
            <person name="Mortazavi A."/>
        </authorList>
    </citation>
    <scope>NUCLEOTIDE SEQUENCE [LARGE SCALE GENOMIC DNA]</scope>
    <source>
        <strain evidence="4 5">ALL</strain>
    </source>
</reference>
<accession>A0A4U5PJL0</accession>
<protein>
    <recommendedName>
        <fullName evidence="3">EF-hand domain-containing protein</fullName>
    </recommendedName>
</protein>
<feature type="domain" description="EF-hand" evidence="3">
    <location>
        <begin position="122"/>
        <end position="157"/>
    </location>
</feature>
<dbReference type="PROSITE" id="PS00018">
    <property type="entry name" value="EF_HAND_1"/>
    <property type="match status" value="4"/>
</dbReference>
<proteinExistence type="predicted"/>
<dbReference type="OrthoDB" id="26525at2759"/>
<evidence type="ECO:0000313" key="5">
    <source>
        <dbReference type="Proteomes" id="UP000298663"/>
    </source>
</evidence>
<dbReference type="Proteomes" id="UP000298663">
    <property type="component" value="Unassembled WGS sequence"/>
</dbReference>
<dbReference type="EMBL" id="AZBU02000002">
    <property type="protein sequence ID" value="TKR96800.1"/>
    <property type="molecule type" value="Genomic_DNA"/>
</dbReference>
<dbReference type="InterPro" id="IPR002048">
    <property type="entry name" value="EF_hand_dom"/>
</dbReference>
<comment type="caution">
    <text evidence="4">The sequence shown here is derived from an EMBL/GenBank/DDBJ whole genome shotgun (WGS) entry which is preliminary data.</text>
</comment>
<evidence type="ECO:0000256" key="2">
    <source>
        <dbReference type="SAM" id="SignalP"/>
    </source>
</evidence>
<dbReference type="SUPFAM" id="SSF47473">
    <property type="entry name" value="EF-hand"/>
    <property type="match status" value="1"/>
</dbReference>
<gene>
    <name evidence="4" type="ORF">L596_010769</name>
</gene>
<dbReference type="AlphaFoldDB" id="A0A4U5PJL0"/>
<feature type="domain" description="EF-hand" evidence="3">
    <location>
        <begin position="161"/>
        <end position="196"/>
    </location>
</feature>
<keyword evidence="1" id="KW-0106">Calcium</keyword>
<evidence type="ECO:0000313" key="4">
    <source>
        <dbReference type="EMBL" id="TKR96800.1"/>
    </source>
</evidence>
<dbReference type="PROSITE" id="PS50222">
    <property type="entry name" value="EF_HAND_2"/>
    <property type="match status" value="2"/>
</dbReference>
<reference evidence="4 5" key="1">
    <citation type="journal article" date="2015" name="Genome Biol.">
        <title>Comparative genomics of Steinernema reveals deeply conserved gene regulatory networks.</title>
        <authorList>
            <person name="Dillman A.R."/>
            <person name="Macchietto M."/>
            <person name="Porter C.F."/>
            <person name="Rogers A."/>
            <person name="Williams B."/>
            <person name="Antoshechkin I."/>
            <person name="Lee M.M."/>
            <person name="Goodwin Z."/>
            <person name="Lu X."/>
            <person name="Lewis E.E."/>
            <person name="Goodrich-Blair H."/>
            <person name="Stock S.P."/>
            <person name="Adams B.J."/>
            <person name="Sternberg P.W."/>
            <person name="Mortazavi A."/>
        </authorList>
    </citation>
    <scope>NUCLEOTIDE SEQUENCE [LARGE SCALE GENOMIC DNA]</scope>
    <source>
        <strain evidence="4 5">ALL</strain>
    </source>
</reference>
<keyword evidence="5" id="KW-1185">Reference proteome</keyword>